<evidence type="ECO:0000256" key="5">
    <source>
        <dbReference type="PROSITE-ProRule" id="PRU00134"/>
    </source>
</evidence>
<dbReference type="Pfam" id="PF01753">
    <property type="entry name" value="zf-MYND"/>
    <property type="match status" value="1"/>
</dbReference>
<evidence type="ECO:0000259" key="6">
    <source>
        <dbReference type="PROSITE" id="PS50865"/>
    </source>
</evidence>
<dbReference type="AlphaFoldDB" id="A0A7S4DA99"/>
<organism evidence="7">
    <name type="scientific">Heterosigma akashiwo</name>
    <name type="common">Chromophytic alga</name>
    <name type="synonym">Heterosigma carterae</name>
    <dbReference type="NCBI Taxonomy" id="2829"/>
    <lineage>
        <taxon>Eukaryota</taxon>
        <taxon>Sar</taxon>
        <taxon>Stramenopiles</taxon>
        <taxon>Ochrophyta</taxon>
        <taxon>Raphidophyceae</taxon>
        <taxon>Chattonellales</taxon>
        <taxon>Chattonellaceae</taxon>
        <taxon>Heterosigma</taxon>
    </lineage>
</organism>
<evidence type="ECO:0000256" key="1">
    <source>
        <dbReference type="ARBA" id="ARBA00022723"/>
    </source>
</evidence>
<keyword evidence="4" id="KW-0040">ANK repeat</keyword>
<reference evidence="7" key="1">
    <citation type="submission" date="2021-01" db="EMBL/GenBank/DDBJ databases">
        <authorList>
            <person name="Corre E."/>
            <person name="Pelletier E."/>
            <person name="Niang G."/>
            <person name="Scheremetjew M."/>
            <person name="Finn R."/>
            <person name="Kale V."/>
            <person name="Holt S."/>
            <person name="Cochrane G."/>
            <person name="Meng A."/>
            <person name="Brown T."/>
            <person name="Cohen L."/>
        </authorList>
    </citation>
    <scope>NUCLEOTIDE SEQUENCE</scope>
    <source>
        <strain evidence="7">CCMP3107</strain>
    </source>
</reference>
<evidence type="ECO:0000256" key="3">
    <source>
        <dbReference type="ARBA" id="ARBA00022833"/>
    </source>
</evidence>
<dbReference type="Gene3D" id="1.25.40.20">
    <property type="entry name" value="Ankyrin repeat-containing domain"/>
    <property type="match status" value="1"/>
</dbReference>
<name>A0A7S4DA99_HETAK</name>
<evidence type="ECO:0000256" key="2">
    <source>
        <dbReference type="ARBA" id="ARBA00022771"/>
    </source>
</evidence>
<keyword evidence="1" id="KW-0479">Metal-binding</keyword>
<dbReference type="PROSITE" id="PS50088">
    <property type="entry name" value="ANK_REPEAT"/>
    <property type="match status" value="1"/>
</dbReference>
<dbReference type="InterPro" id="IPR004027">
    <property type="entry name" value="SEC_C_motif"/>
</dbReference>
<protein>
    <recommendedName>
        <fullName evidence="6">MYND-type domain-containing protein</fullName>
    </recommendedName>
</protein>
<evidence type="ECO:0000313" key="7">
    <source>
        <dbReference type="EMBL" id="CAE0637507.1"/>
    </source>
</evidence>
<dbReference type="SMART" id="SM00248">
    <property type="entry name" value="ANK"/>
    <property type="match status" value="2"/>
</dbReference>
<dbReference type="EMBL" id="HBIU01035349">
    <property type="protein sequence ID" value="CAE0637507.1"/>
    <property type="molecule type" value="Transcribed_RNA"/>
</dbReference>
<dbReference type="GO" id="GO:0008270">
    <property type="term" value="F:zinc ion binding"/>
    <property type="evidence" value="ECO:0007669"/>
    <property type="project" value="UniProtKB-KW"/>
</dbReference>
<keyword evidence="3" id="KW-0862">Zinc</keyword>
<gene>
    <name evidence="7" type="ORF">HAKA00212_LOCUS16284</name>
</gene>
<keyword evidence="2 5" id="KW-0863">Zinc-finger</keyword>
<feature type="domain" description="MYND-type" evidence="6">
    <location>
        <begin position="335"/>
        <end position="387"/>
    </location>
</feature>
<dbReference type="SUPFAM" id="SSF144232">
    <property type="entry name" value="HIT/MYND zinc finger-like"/>
    <property type="match status" value="1"/>
</dbReference>
<dbReference type="InterPro" id="IPR036770">
    <property type="entry name" value="Ankyrin_rpt-contain_sf"/>
</dbReference>
<dbReference type="SUPFAM" id="SSF48403">
    <property type="entry name" value="Ankyrin repeat"/>
    <property type="match status" value="1"/>
</dbReference>
<accession>A0A7S4DA99</accession>
<dbReference type="InterPro" id="IPR002893">
    <property type="entry name" value="Znf_MYND"/>
</dbReference>
<evidence type="ECO:0000256" key="4">
    <source>
        <dbReference type="PROSITE-ProRule" id="PRU00023"/>
    </source>
</evidence>
<feature type="repeat" description="ANK" evidence="4">
    <location>
        <begin position="63"/>
        <end position="95"/>
    </location>
</feature>
<dbReference type="Gene3D" id="6.10.140.2220">
    <property type="match status" value="1"/>
</dbReference>
<dbReference type="Pfam" id="PF02810">
    <property type="entry name" value="SEC-C"/>
    <property type="match status" value="1"/>
</dbReference>
<dbReference type="PROSITE" id="PS50297">
    <property type="entry name" value="ANK_REP_REGION"/>
    <property type="match status" value="1"/>
</dbReference>
<proteinExistence type="predicted"/>
<dbReference type="PROSITE" id="PS50865">
    <property type="entry name" value="ZF_MYND_2"/>
    <property type="match status" value="1"/>
</dbReference>
<sequence>MIMLGADTDKLAINGESPLFFCCYIAMDLPDYEHKIPSYERIARRLLEVGVDPSAAPFAGDNRGLTPLHLACRMGSMGMVKLLLEYGANPHARSGPKGKRTLPEHLLPRDKVTPEFLALLQRAKATRKKAARPAQLCWCLSGEKFSDCHEEGKPVRDEAFCPCESGKRHARCCKKRQVVWYEKRDEYYEIKTAVHHNMASWMSNRKQQIREEHGREMQPTDPVFNFKNLAEAKKEMADVMSVMVEVGLMDRAFAHLTDQCGFSPMYTRQLPKNEMLLRMREWNRAADEYVARQLRLRLLGQEAAAGADGRGAEELELELKIGPDHAPLRRRCNNKLACAAVEPDPAAAAAGGAAGGRFLLCARCKKVCYCSPGCQRSHWKGGHKKNCGNDEFVGLPSQYGIKIWLKAGAPQIKVARPPLKR</sequence>
<dbReference type="Pfam" id="PF00023">
    <property type="entry name" value="Ank"/>
    <property type="match status" value="1"/>
</dbReference>
<dbReference type="InterPro" id="IPR002110">
    <property type="entry name" value="Ankyrin_rpt"/>
</dbReference>